<keyword evidence="3 8" id="KW-0812">Transmembrane</keyword>
<evidence type="ECO:0000313" key="10">
    <source>
        <dbReference type="EMBL" id="SDX61442.1"/>
    </source>
</evidence>
<feature type="transmembrane region" description="Helical" evidence="8">
    <location>
        <begin position="628"/>
        <end position="654"/>
    </location>
</feature>
<dbReference type="Proteomes" id="UP000199170">
    <property type="component" value="Unassembled WGS sequence"/>
</dbReference>
<sequence>MVTTEFLVGYAPLVVVTLLALPVALVPVNRSARLLVTRLSLPIFGRYVTQSNPRRRHQIERMRAAFVGESHRVFASQTLFIAAVAGIAGSVYGVYLGAVILRSLSIEQEAIRTALPDTLGFLAAIVQVPNLSLLQLFALLLVAGATVGSALSLGAYWGRWQYLDQRARARRIEIDASLPGTVAFVYALSRSGMPFQGVLRTLARNQDVYGEAARELSVTVRDIDAFGTDILTALQDTAERTPSENLEEFAGNLASVLSSGQSISDFLHDQYERFQEEAEAQQRQYLELLSTFAEVYVTVLVAGPLFFITVLVVIGLVIQDTLTLLRIVSYLAIPLLTFGFVVYVDSITESITIDTRGSTDGRSAPKLDVGRQGDPTTTAGDEPPQRSDGGVDTAQEGSATVRSSASVTAATNWERLAVYDRVGTVRQRLSDPIGTVLRQPAYSLVVTFPIGLLIIVLSIGGPTREAIAALTSGSVPATTALLLLVEAIDGPIVQATIVLLAGIAVAHEVNKRRVRAIEADTPDFLDRMASINEAGVTIVGCFGRLADAELGRLGDEISRVWRDIRWGSRVGDALVGLERRARAPAVSRAVTLIRNAMSASGDISPVLHIAADEAQEIRRLRRERRQEMLTYLIVIYVSFFVFLGIVGALTISFIPAVEAAGQSASGTAGEVGGVNTGVLGGLQTVQTDAYKLLFFHVSSIQGVCSGLVAGQLGEGNVIDGVKHATVLLTITYLVFALL</sequence>
<evidence type="ECO:0000313" key="11">
    <source>
        <dbReference type="Proteomes" id="UP000199170"/>
    </source>
</evidence>
<dbReference type="Pfam" id="PF00482">
    <property type="entry name" value="T2SSF"/>
    <property type="match status" value="2"/>
</dbReference>
<feature type="transmembrane region" description="Helical" evidence="8">
    <location>
        <begin position="295"/>
        <end position="318"/>
    </location>
</feature>
<name>A0A1H3D4L3_9EURY</name>
<keyword evidence="2" id="KW-1003">Cell membrane</keyword>
<keyword evidence="10" id="KW-0282">Flagellum</keyword>
<protein>
    <submittedName>
        <fullName evidence="10">Flagellar protein FlaJ</fullName>
    </submittedName>
</protein>
<feature type="transmembrane region" description="Helical" evidence="8">
    <location>
        <begin position="6"/>
        <end position="28"/>
    </location>
</feature>
<feature type="transmembrane region" description="Helical" evidence="8">
    <location>
        <begin position="79"/>
        <end position="101"/>
    </location>
</feature>
<proteinExistence type="predicted"/>
<feature type="domain" description="Type II secretion system protein GspF" evidence="9">
    <location>
        <begin position="524"/>
        <end position="649"/>
    </location>
</feature>
<keyword evidence="4 8" id="KW-1133">Transmembrane helix</keyword>
<accession>A0A1H3D4L3</accession>
<keyword evidence="10" id="KW-0969">Cilium</keyword>
<evidence type="ECO:0000256" key="7">
    <source>
        <dbReference type="SAM" id="MobiDB-lite"/>
    </source>
</evidence>
<dbReference type="OrthoDB" id="12374at2157"/>
<evidence type="ECO:0000256" key="1">
    <source>
        <dbReference type="ARBA" id="ARBA00004651"/>
    </source>
</evidence>
<evidence type="ECO:0000256" key="3">
    <source>
        <dbReference type="ARBA" id="ARBA00022692"/>
    </source>
</evidence>
<dbReference type="PANTHER" id="PTHR35402:SF1">
    <property type="entry name" value="TYPE II SECRETION SYSTEM PROTEIN GSPF DOMAIN-CONTAINING PROTEIN"/>
    <property type="match status" value="1"/>
</dbReference>
<feature type="region of interest" description="Disordered" evidence="7">
    <location>
        <begin position="354"/>
        <end position="398"/>
    </location>
</feature>
<evidence type="ECO:0000256" key="2">
    <source>
        <dbReference type="ARBA" id="ARBA00022475"/>
    </source>
</evidence>
<organism evidence="10 11">
    <name type="scientific">Halobellus clavatus</name>
    <dbReference type="NCBI Taxonomy" id="660517"/>
    <lineage>
        <taxon>Archaea</taxon>
        <taxon>Methanobacteriati</taxon>
        <taxon>Methanobacteriota</taxon>
        <taxon>Stenosarchaea group</taxon>
        <taxon>Halobacteria</taxon>
        <taxon>Halobacteriales</taxon>
        <taxon>Haloferacaceae</taxon>
        <taxon>Halobellus</taxon>
    </lineage>
</organism>
<feature type="coiled-coil region" evidence="6">
    <location>
        <begin position="264"/>
        <end position="291"/>
    </location>
</feature>
<reference evidence="11" key="1">
    <citation type="submission" date="2016-10" db="EMBL/GenBank/DDBJ databases">
        <authorList>
            <person name="Varghese N."/>
            <person name="Submissions S."/>
        </authorList>
    </citation>
    <scope>NUCLEOTIDE SEQUENCE [LARGE SCALE GENOMIC DNA]</scope>
    <source>
        <strain evidence="11">CGMCC 1.10118</strain>
    </source>
</reference>
<dbReference type="InterPro" id="IPR018076">
    <property type="entry name" value="T2SS_GspF_dom"/>
</dbReference>
<dbReference type="InterPro" id="IPR042094">
    <property type="entry name" value="T2SS_GspF_sf"/>
</dbReference>
<feature type="transmembrane region" description="Helical" evidence="8">
    <location>
        <begin position="136"/>
        <end position="158"/>
    </location>
</feature>
<feature type="transmembrane region" description="Helical" evidence="8">
    <location>
        <begin position="480"/>
        <end position="506"/>
    </location>
</feature>
<evidence type="ECO:0000256" key="6">
    <source>
        <dbReference type="SAM" id="Coils"/>
    </source>
</evidence>
<evidence type="ECO:0000256" key="8">
    <source>
        <dbReference type="SAM" id="Phobius"/>
    </source>
</evidence>
<feature type="transmembrane region" description="Helical" evidence="8">
    <location>
        <begin position="441"/>
        <end position="460"/>
    </location>
</feature>
<keyword evidence="6" id="KW-0175">Coiled coil</keyword>
<dbReference type="AlphaFoldDB" id="A0A1H3D4L3"/>
<comment type="subcellular location">
    <subcellularLocation>
        <location evidence="1">Cell membrane</location>
        <topology evidence="1">Multi-pass membrane protein</topology>
    </subcellularLocation>
</comment>
<evidence type="ECO:0000256" key="5">
    <source>
        <dbReference type="ARBA" id="ARBA00023136"/>
    </source>
</evidence>
<dbReference type="EMBL" id="FNPB01000001">
    <property type="protein sequence ID" value="SDX61442.1"/>
    <property type="molecule type" value="Genomic_DNA"/>
</dbReference>
<dbReference type="RefSeq" id="WP_089764498.1">
    <property type="nucleotide sequence ID" value="NZ_FNPB01000001.1"/>
</dbReference>
<evidence type="ECO:0000259" key="9">
    <source>
        <dbReference type="Pfam" id="PF00482"/>
    </source>
</evidence>
<gene>
    <name evidence="10" type="ORF">SAMN04487946_101365</name>
</gene>
<keyword evidence="11" id="KW-1185">Reference proteome</keyword>
<feature type="domain" description="Type II secretion system protein GspF" evidence="9">
    <location>
        <begin position="186"/>
        <end position="310"/>
    </location>
</feature>
<evidence type="ECO:0000256" key="4">
    <source>
        <dbReference type="ARBA" id="ARBA00022989"/>
    </source>
</evidence>
<dbReference type="STRING" id="660517.SAMN04487946_101365"/>
<keyword evidence="10" id="KW-0966">Cell projection</keyword>
<dbReference type="PANTHER" id="PTHR35402">
    <property type="entry name" value="INTEGRAL MEMBRANE PROTEIN-RELATED"/>
    <property type="match status" value="1"/>
</dbReference>
<feature type="compositionally biased region" description="Basic and acidic residues" evidence="7">
    <location>
        <begin position="357"/>
        <end position="371"/>
    </location>
</feature>
<keyword evidence="5 8" id="KW-0472">Membrane</keyword>
<feature type="transmembrane region" description="Helical" evidence="8">
    <location>
        <begin position="324"/>
        <end position="344"/>
    </location>
</feature>
<dbReference type="InterPro" id="IPR056569">
    <property type="entry name" value="ArlJ-like"/>
</dbReference>
<dbReference type="Gene3D" id="1.20.81.30">
    <property type="entry name" value="Type II secretion system (T2SS), domain F"/>
    <property type="match status" value="1"/>
</dbReference>
<dbReference type="GO" id="GO:0005886">
    <property type="term" value="C:plasma membrane"/>
    <property type="evidence" value="ECO:0007669"/>
    <property type="project" value="UniProtKB-SubCell"/>
</dbReference>